<protein>
    <submittedName>
        <fullName evidence="7">MFS general substrate transporter</fullName>
    </submittedName>
</protein>
<dbReference type="HOGENOM" id="CLU_001265_0_1_1"/>
<dbReference type="SUPFAM" id="SSF103473">
    <property type="entry name" value="MFS general substrate transporter"/>
    <property type="match status" value="1"/>
</dbReference>
<evidence type="ECO:0000256" key="5">
    <source>
        <dbReference type="ARBA" id="ARBA00023136"/>
    </source>
</evidence>
<dbReference type="PANTHER" id="PTHR43791:SF75">
    <property type="entry name" value="TRANSPORTER, PUTATIVE (AFU_ORTHOLOGUE AFUA_2G00110)-RELATED"/>
    <property type="match status" value="1"/>
</dbReference>
<keyword evidence="4 6" id="KW-1133">Transmembrane helix</keyword>
<dbReference type="GeneID" id="63699879"/>
<feature type="transmembrane region" description="Helical" evidence="6">
    <location>
        <begin position="42"/>
        <end position="59"/>
    </location>
</feature>
<feature type="transmembrane region" description="Helical" evidence="6">
    <location>
        <begin position="109"/>
        <end position="130"/>
    </location>
</feature>
<dbReference type="InterPro" id="IPR011701">
    <property type="entry name" value="MFS"/>
</dbReference>
<feature type="transmembrane region" description="Helical" evidence="6">
    <location>
        <begin position="204"/>
        <end position="231"/>
    </location>
</feature>
<keyword evidence="2" id="KW-0813">Transport</keyword>
<feature type="transmembrane region" description="Helical" evidence="6">
    <location>
        <begin position="342"/>
        <end position="362"/>
    </location>
</feature>
<evidence type="ECO:0000256" key="3">
    <source>
        <dbReference type="ARBA" id="ARBA00022692"/>
    </source>
</evidence>
<evidence type="ECO:0000256" key="2">
    <source>
        <dbReference type="ARBA" id="ARBA00022448"/>
    </source>
</evidence>
<keyword evidence="8" id="KW-1185">Reference proteome</keyword>
<evidence type="ECO:0000313" key="8">
    <source>
        <dbReference type="Proteomes" id="UP000019804"/>
    </source>
</evidence>
<name>A0A017S779_ASPRC</name>
<evidence type="ECO:0000313" key="7">
    <source>
        <dbReference type="EMBL" id="EYE92817.1"/>
    </source>
</evidence>
<sequence>MNTIKDTESQHVENTESIEAEKTAIQRIQVSVSEQAQIRRRFDRRVLPIVCILYILSYLDRGNVGNAKTAGLESDLGLSDSQWTWVLNSFYICYVVFEWTTVLWKLLPAHIYVTVLCICWGAAAMCTGAVDNMAELIVCRCLLGVFEAAFGAGAPYFLSLFYQRYELGFRVSLLLGMSPVANCFASALAYGITQIKHSIAPWRYLFIIGELLVPPEGAPTVIFSIVVFFFLPDSPGTAKFLNETERTHAVERLQTVDRTAKTRLDRRQVFNGLTDYKNYVHTAIHFCCNFSFAGLSNFLPTILNDMGYTSVNAQGLSAPPYFASFLLCIVAAVVSDRWGGRGLVIAFSATIGMIGYLILAAVQDEYKTGVRYLGVWLATCGVFPALSINITWLLNNQGGDSKKSAGMALLAVFGQCSSFVSSAVFPNSEGPIYIRGCAIGCGLTGCIAIMALGLYVRLTIENKKRDRLYGTMSRDVHVDVTRDGDKNPQFRYLT</sequence>
<accession>A0A017S779</accession>
<keyword evidence="5 6" id="KW-0472">Membrane</keyword>
<dbReference type="OrthoDB" id="2985014at2759"/>
<gene>
    <name evidence="7" type="ORF">EURHEDRAFT_461861</name>
</gene>
<feature type="transmembrane region" description="Helical" evidence="6">
    <location>
        <begin position="432"/>
        <end position="456"/>
    </location>
</feature>
<evidence type="ECO:0000256" key="4">
    <source>
        <dbReference type="ARBA" id="ARBA00022989"/>
    </source>
</evidence>
<dbReference type="PANTHER" id="PTHR43791">
    <property type="entry name" value="PERMEASE-RELATED"/>
    <property type="match status" value="1"/>
</dbReference>
<feature type="transmembrane region" description="Helical" evidence="6">
    <location>
        <begin position="318"/>
        <end position="335"/>
    </location>
</feature>
<reference evidence="8" key="1">
    <citation type="journal article" date="2014" name="Nat. Commun.">
        <title>Genomic adaptations of the halophilic Dead Sea filamentous fungus Eurotium rubrum.</title>
        <authorList>
            <person name="Kis-Papo T."/>
            <person name="Weig A.R."/>
            <person name="Riley R."/>
            <person name="Persoh D."/>
            <person name="Salamov A."/>
            <person name="Sun H."/>
            <person name="Lipzen A."/>
            <person name="Wasser S.P."/>
            <person name="Rambold G."/>
            <person name="Grigoriev I.V."/>
            <person name="Nevo E."/>
        </authorList>
    </citation>
    <scope>NUCLEOTIDE SEQUENCE [LARGE SCALE GENOMIC DNA]</scope>
    <source>
        <strain evidence="8">CBS 135680</strain>
    </source>
</reference>
<organism evidence="7 8">
    <name type="scientific">Aspergillus ruber (strain CBS 135680)</name>
    <dbReference type="NCBI Taxonomy" id="1388766"/>
    <lineage>
        <taxon>Eukaryota</taxon>
        <taxon>Fungi</taxon>
        <taxon>Dikarya</taxon>
        <taxon>Ascomycota</taxon>
        <taxon>Pezizomycotina</taxon>
        <taxon>Eurotiomycetes</taxon>
        <taxon>Eurotiomycetidae</taxon>
        <taxon>Eurotiales</taxon>
        <taxon>Aspergillaceae</taxon>
        <taxon>Aspergillus</taxon>
        <taxon>Aspergillus subgen. Aspergillus</taxon>
    </lineage>
</organism>
<feature type="transmembrane region" description="Helical" evidence="6">
    <location>
        <begin position="169"/>
        <end position="192"/>
    </location>
</feature>
<evidence type="ECO:0000256" key="6">
    <source>
        <dbReference type="SAM" id="Phobius"/>
    </source>
</evidence>
<feature type="transmembrane region" description="Helical" evidence="6">
    <location>
        <begin position="137"/>
        <end position="157"/>
    </location>
</feature>
<dbReference type="Gene3D" id="1.20.1250.20">
    <property type="entry name" value="MFS general substrate transporter like domains"/>
    <property type="match status" value="2"/>
</dbReference>
<evidence type="ECO:0000256" key="1">
    <source>
        <dbReference type="ARBA" id="ARBA00004141"/>
    </source>
</evidence>
<comment type="subcellular location">
    <subcellularLocation>
        <location evidence="1">Membrane</location>
        <topology evidence="1">Multi-pass membrane protein</topology>
    </subcellularLocation>
</comment>
<dbReference type="GO" id="GO:0016020">
    <property type="term" value="C:membrane"/>
    <property type="evidence" value="ECO:0007669"/>
    <property type="project" value="UniProtKB-SubCell"/>
</dbReference>
<dbReference type="RefSeq" id="XP_040636505.1">
    <property type="nucleotide sequence ID" value="XM_040784755.1"/>
</dbReference>
<dbReference type="Pfam" id="PF07690">
    <property type="entry name" value="MFS_1"/>
    <property type="match status" value="1"/>
</dbReference>
<keyword evidence="3 6" id="KW-0812">Transmembrane</keyword>
<dbReference type="EMBL" id="KK088435">
    <property type="protein sequence ID" value="EYE92817.1"/>
    <property type="molecule type" value="Genomic_DNA"/>
</dbReference>
<proteinExistence type="predicted"/>
<dbReference type="FunFam" id="1.20.1250.20:FF:001225">
    <property type="entry name" value="MFS transporter, putative (AFU_orthologue AFUA_2G00110)"/>
    <property type="match status" value="1"/>
</dbReference>
<dbReference type="AlphaFoldDB" id="A0A017S779"/>
<dbReference type="GO" id="GO:0022857">
    <property type="term" value="F:transmembrane transporter activity"/>
    <property type="evidence" value="ECO:0007669"/>
    <property type="project" value="InterPro"/>
</dbReference>
<dbReference type="InterPro" id="IPR036259">
    <property type="entry name" value="MFS_trans_sf"/>
</dbReference>
<dbReference type="Proteomes" id="UP000019804">
    <property type="component" value="Unassembled WGS sequence"/>
</dbReference>
<feature type="transmembrane region" description="Helical" evidence="6">
    <location>
        <begin position="374"/>
        <end position="394"/>
    </location>
</feature>